<dbReference type="OrthoDB" id="3362851at2759"/>
<dbReference type="PROSITE" id="PS50048">
    <property type="entry name" value="ZN2_CY6_FUNGAL_2"/>
    <property type="match status" value="1"/>
</dbReference>
<accession>A0A5C3QWJ3</accession>
<dbReference type="InterPro" id="IPR001138">
    <property type="entry name" value="Zn2Cys6_DnaBD"/>
</dbReference>
<dbReference type="STRING" id="1884261.A0A5C3QWJ3"/>
<dbReference type="Gene3D" id="4.10.240.10">
    <property type="entry name" value="Zn(2)-C6 fungal-type DNA-binding domain"/>
    <property type="match status" value="1"/>
</dbReference>
<dbReference type="InterPro" id="IPR050613">
    <property type="entry name" value="Sec_Metabolite_Reg"/>
</dbReference>
<dbReference type="CDD" id="cd00067">
    <property type="entry name" value="GAL4"/>
    <property type="match status" value="1"/>
</dbReference>
<dbReference type="SMART" id="SM00066">
    <property type="entry name" value="GAL4"/>
    <property type="match status" value="1"/>
</dbReference>
<feature type="compositionally biased region" description="Polar residues" evidence="4">
    <location>
        <begin position="312"/>
        <end position="321"/>
    </location>
</feature>
<dbReference type="PANTHER" id="PTHR31001:SF90">
    <property type="entry name" value="CENTROMERE DNA-BINDING PROTEIN COMPLEX CBF3 SUBUNIT B"/>
    <property type="match status" value="1"/>
</dbReference>
<feature type="compositionally biased region" description="Polar residues" evidence="4">
    <location>
        <begin position="268"/>
        <end position="283"/>
    </location>
</feature>
<evidence type="ECO:0000259" key="5">
    <source>
        <dbReference type="PROSITE" id="PS50048"/>
    </source>
</evidence>
<dbReference type="AlphaFoldDB" id="A0A5C3QWJ3"/>
<keyword evidence="3" id="KW-0175">Coiled coil</keyword>
<protein>
    <recommendedName>
        <fullName evidence="5">Zn(2)-C6 fungal-type domain-containing protein</fullName>
    </recommendedName>
</protein>
<dbReference type="PANTHER" id="PTHR31001">
    <property type="entry name" value="UNCHARACTERIZED TRANSCRIPTIONAL REGULATORY PROTEIN"/>
    <property type="match status" value="1"/>
</dbReference>
<evidence type="ECO:0000256" key="3">
    <source>
        <dbReference type="SAM" id="Coils"/>
    </source>
</evidence>
<reference evidence="6 7" key="1">
    <citation type="journal article" date="2019" name="Nat. Ecol. Evol.">
        <title>Megaphylogeny resolves global patterns of mushroom evolution.</title>
        <authorList>
            <person name="Varga T."/>
            <person name="Krizsan K."/>
            <person name="Foldi C."/>
            <person name="Dima B."/>
            <person name="Sanchez-Garcia M."/>
            <person name="Sanchez-Ramirez S."/>
            <person name="Szollosi G.J."/>
            <person name="Szarkandi J.G."/>
            <person name="Papp V."/>
            <person name="Albert L."/>
            <person name="Andreopoulos W."/>
            <person name="Angelini C."/>
            <person name="Antonin V."/>
            <person name="Barry K.W."/>
            <person name="Bougher N.L."/>
            <person name="Buchanan P."/>
            <person name="Buyck B."/>
            <person name="Bense V."/>
            <person name="Catcheside P."/>
            <person name="Chovatia M."/>
            <person name="Cooper J."/>
            <person name="Damon W."/>
            <person name="Desjardin D."/>
            <person name="Finy P."/>
            <person name="Geml J."/>
            <person name="Haridas S."/>
            <person name="Hughes K."/>
            <person name="Justo A."/>
            <person name="Karasinski D."/>
            <person name="Kautmanova I."/>
            <person name="Kiss B."/>
            <person name="Kocsube S."/>
            <person name="Kotiranta H."/>
            <person name="LaButti K.M."/>
            <person name="Lechner B.E."/>
            <person name="Liimatainen K."/>
            <person name="Lipzen A."/>
            <person name="Lukacs Z."/>
            <person name="Mihaltcheva S."/>
            <person name="Morgado L.N."/>
            <person name="Niskanen T."/>
            <person name="Noordeloos M.E."/>
            <person name="Ohm R.A."/>
            <person name="Ortiz-Santana B."/>
            <person name="Ovrebo C."/>
            <person name="Racz N."/>
            <person name="Riley R."/>
            <person name="Savchenko A."/>
            <person name="Shiryaev A."/>
            <person name="Soop K."/>
            <person name="Spirin V."/>
            <person name="Szebenyi C."/>
            <person name="Tomsovsky M."/>
            <person name="Tulloss R.E."/>
            <person name="Uehling J."/>
            <person name="Grigoriev I.V."/>
            <person name="Vagvolgyi C."/>
            <person name="Papp T."/>
            <person name="Martin F.M."/>
            <person name="Miettinen O."/>
            <person name="Hibbett D.S."/>
            <person name="Nagy L.G."/>
        </authorList>
    </citation>
    <scope>NUCLEOTIDE SEQUENCE [LARGE SCALE GENOMIC DNA]</scope>
    <source>
        <strain evidence="6 7">CBS 309.79</strain>
    </source>
</reference>
<dbReference type="EMBL" id="ML178817">
    <property type="protein sequence ID" value="TFL04911.1"/>
    <property type="molecule type" value="Genomic_DNA"/>
</dbReference>
<feature type="region of interest" description="Disordered" evidence="4">
    <location>
        <begin position="236"/>
        <end position="321"/>
    </location>
</feature>
<evidence type="ECO:0000256" key="1">
    <source>
        <dbReference type="ARBA" id="ARBA00004123"/>
    </source>
</evidence>
<name>A0A5C3QWJ3_9AGAR</name>
<dbReference type="GO" id="GO:0000981">
    <property type="term" value="F:DNA-binding transcription factor activity, RNA polymerase II-specific"/>
    <property type="evidence" value="ECO:0007669"/>
    <property type="project" value="InterPro"/>
</dbReference>
<dbReference type="SUPFAM" id="SSF57701">
    <property type="entry name" value="Zn2/Cys6 DNA-binding domain"/>
    <property type="match status" value="1"/>
</dbReference>
<keyword evidence="7" id="KW-1185">Reference proteome</keyword>
<feature type="compositionally biased region" description="Basic residues" evidence="4">
    <location>
        <begin position="287"/>
        <end position="296"/>
    </location>
</feature>
<organism evidence="6 7">
    <name type="scientific">Pterulicium gracile</name>
    <dbReference type="NCBI Taxonomy" id="1884261"/>
    <lineage>
        <taxon>Eukaryota</taxon>
        <taxon>Fungi</taxon>
        <taxon>Dikarya</taxon>
        <taxon>Basidiomycota</taxon>
        <taxon>Agaricomycotina</taxon>
        <taxon>Agaricomycetes</taxon>
        <taxon>Agaricomycetidae</taxon>
        <taxon>Agaricales</taxon>
        <taxon>Pleurotineae</taxon>
        <taxon>Pterulaceae</taxon>
        <taxon>Pterulicium</taxon>
    </lineage>
</organism>
<gene>
    <name evidence="6" type="ORF">BDV98DRAFT_601365</name>
</gene>
<evidence type="ECO:0000256" key="4">
    <source>
        <dbReference type="SAM" id="MobiDB-lite"/>
    </source>
</evidence>
<feature type="region of interest" description="Disordered" evidence="4">
    <location>
        <begin position="1"/>
        <end position="107"/>
    </location>
</feature>
<feature type="compositionally biased region" description="Low complexity" evidence="4">
    <location>
        <begin position="188"/>
        <end position="203"/>
    </location>
</feature>
<feature type="coiled-coil region" evidence="3">
    <location>
        <begin position="151"/>
        <end position="178"/>
    </location>
</feature>
<comment type="subcellular location">
    <subcellularLocation>
        <location evidence="1">Nucleus</location>
    </subcellularLocation>
</comment>
<feature type="domain" description="Zn(2)-C6 fungal-type" evidence="5">
    <location>
        <begin position="108"/>
        <end position="139"/>
    </location>
</feature>
<feature type="region of interest" description="Disordered" evidence="4">
    <location>
        <begin position="183"/>
        <end position="207"/>
    </location>
</feature>
<dbReference type="Pfam" id="PF00172">
    <property type="entry name" value="Zn_clus"/>
    <property type="match status" value="1"/>
</dbReference>
<dbReference type="InterPro" id="IPR036864">
    <property type="entry name" value="Zn2-C6_fun-type_DNA-bd_sf"/>
</dbReference>
<sequence>MHPHSPGSPANERHHHHSPHLEPAHRSPHSSSLPPIRQLHPLLPPPTSHWPSSSRLPTDHQRLQSSPPDAYTSSPHADFYSQRHESDDLDEGDPNEPPKKKRRRQALSCTECKRRKIKCDRSQPCGPCNRRGEPLRCQWHVVEPVDKHMPRAEYEEREARHEARYNELRSRVEHLEALIQTHIPHAWSSPGPSTSRSGRPSSTASDIHHHPLHASAIPSSGPLLCQGILPSLSSYNRGDAPDTLPPARSLRSTSPQLTKRPRDYLAGMSSSDWTPGSSRSVSSPHLLNHHPTHPTRSKPDTLPPLSSLSAPIASTQPLSSRHSALPPSLATITIPYNDVVLDTARSASISKDSYSDVSSRPSFREPKNCHAQMLNNTLGGHLRSTVPPFHGSNSPATLISIH</sequence>
<dbReference type="PROSITE" id="PS00463">
    <property type="entry name" value="ZN2_CY6_FUNGAL_1"/>
    <property type="match status" value="1"/>
</dbReference>
<feature type="compositionally biased region" description="Polar residues" evidence="4">
    <location>
        <begin position="63"/>
        <end position="75"/>
    </location>
</feature>
<dbReference type="Proteomes" id="UP000305067">
    <property type="component" value="Unassembled WGS sequence"/>
</dbReference>
<dbReference type="GO" id="GO:0005634">
    <property type="term" value="C:nucleus"/>
    <property type="evidence" value="ECO:0007669"/>
    <property type="project" value="UniProtKB-SubCell"/>
</dbReference>
<dbReference type="GO" id="GO:0008270">
    <property type="term" value="F:zinc ion binding"/>
    <property type="evidence" value="ECO:0007669"/>
    <property type="project" value="InterPro"/>
</dbReference>
<evidence type="ECO:0000313" key="7">
    <source>
        <dbReference type="Proteomes" id="UP000305067"/>
    </source>
</evidence>
<keyword evidence="2" id="KW-0539">Nucleus</keyword>
<evidence type="ECO:0000256" key="2">
    <source>
        <dbReference type="ARBA" id="ARBA00023242"/>
    </source>
</evidence>
<evidence type="ECO:0000313" key="6">
    <source>
        <dbReference type="EMBL" id="TFL04911.1"/>
    </source>
</evidence>
<proteinExistence type="predicted"/>